<accession>A0ABR3BH20</accession>
<gene>
    <name evidence="2" type="ORF">J3Q64DRAFT_1711651</name>
</gene>
<feature type="region of interest" description="Disordered" evidence="1">
    <location>
        <begin position="1"/>
        <end position="41"/>
    </location>
</feature>
<feature type="compositionally biased region" description="Low complexity" evidence="1">
    <location>
        <begin position="311"/>
        <end position="332"/>
    </location>
</feature>
<proteinExistence type="predicted"/>
<comment type="caution">
    <text evidence="2">The sequence shown here is derived from an EMBL/GenBank/DDBJ whole genome shotgun (WGS) entry which is preliminary data.</text>
</comment>
<dbReference type="Proteomes" id="UP001448207">
    <property type="component" value="Unassembled WGS sequence"/>
</dbReference>
<organism evidence="2 3">
    <name type="scientific">Phycomyces blakesleeanus</name>
    <dbReference type="NCBI Taxonomy" id="4837"/>
    <lineage>
        <taxon>Eukaryota</taxon>
        <taxon>Fungi</taxon>
        <taxon>Fungi incertae sedis</taxon>
        <taxon>Mucoromycota</taxon>
        <taxon>Mucoromycotina</taxon>
        <taxon>Mucoromycetes</taxon>
        <taxon>Mucorales</taxon>
        <taxon>Phycomycetaceae</taxon>
        <taxon>Phycomyces</taxon>
    </lineage>
</organism>
<name>A0ABR3BH20_PHYBL</name>
<protein>
    <recommendedName>
        <fullName evidence="4">CNH domain-containing protein</fullName>
    </recommendedName>
</protein>
<evidence type="ECO:0000313" key="3">
    <source>
        <dbReference type="Proteomes" id="UP001448207"/>
    </source>
</evidence>
<evidence type="ECO:0008006" key="4">
    <source>
        <dbReference type="Google" id="ProtNLM"/>
    </source>
</evidence>
<reference evidence="2 3" key="1">
    <citation type="submission" date="2024-04" db="EMBL/GenBank/DDBJ databases">
        <title>Symmetric and asymmetric DNA N6-adenine methylation regulates different biological responses in Mucorales.</title>
        <authorList>
            <consortium name="Lawrence Berkeley National Laboratory"/>
            <person name="Lax C."/>
            <person name="Mondo S.J."/>
            <person name="Osorio-Concepcion M."/>
            <person name="Muszewska A."/>
            <person name="Corrochano-Luque M."/>
            <person name="Gutierrez G."/>
            <person name="Riley R."/>
            <person name="Lipzen A."/>
            <person name="Guo J."/>
            <person name="Hundley H."/>
            <person name="Amirebrahimi M."/>
            <person name="Ng V."/>
            <person name="Lorenzo-Gutierrez D."/>
            <person name="Binder U."/>
            <person name="Yang J."/>
            <person name="Song Y."/>
            <person name="Canovas D."/>
            <person name="Navarro E."/>
            <person name="Freitag M."/>
            <person name="Gabaldon T."/>
            <person name="Grigoriev I.V."/>
            <person name="Corrochano L.M."/>
            <person name="Nicolas F.E."/>
            <person name="Garre V."/>
        </authorList>
    </citation>
    <scope>NUCLEOTIDE SEQUENCE [LARGE SCALE GENOMIC DNA]</scope>
    <source>
        <strain evidence="2 3">L51</strain>
    </source>
</reference>
<keyword evidence="3" id="KW-1185">Reference proteome</keyword>
<evidence type="ECO:0000256" key="1">
    <source>
        <dbReference type="SAM" id="MobiDB-lite"/>
    </source>
</evidence>
<feature type="region of interest" description="Disordered" evidence="1">
    <location>
        <begin position="311"/>
        <end position="339"/>
    </location>
</feature>
<feature type="compositionally biased region" description="Pro residues" evidence="1">
    <location>
        <begin position="14"/>
        <end position="29"/>
    </location>
</feature>
<evidence type="ECO:0000313" key="2">
    <source>
        <dbReference type="EMBL" id="KAL0097147.1"/>
    </source>
</evidence>
<sequence>MSQPTRLTRLTMPSVPPPPYTPEYLPPQSPSTDREPDTSAPDLSRLELRLVASTAISQSNYDCSCVLDNQFLLLGHSANGIQVIHLPTDGKPKTLIRIRARDMLVLESCRTLLIIAGRYKQVRCYSLDAVLKLCYTVTGVNPSLSPADDSIPTVDAWQNSLSPSAKKPSNNISRMNIIRNSISSDNLSCTDGLLECYYKFPDSKDALGLYSYHTRTSVFVTVLHKNELAIWQRKQGDQLELFGRLKNYWLPKKPVSISFADDRSSLRLILPVFPSEASVIDLRDNRVYMFELKEQVEELYKSGWQREQLNNAAGNSSTSSSNYSSNNHSPRSPTLPLSFMRPSNPTPCPLIQWTSLIQLPFYPDHLPATSVTTDYSIPPSYATVVSTAPSESPDPVVLPSTSAPRLFFATLGKQSFILDLSGALFSTQSWVWQDEPEHIEFIELVTSDWCAVGFCRESVEVVHLKTGQRAQPVMAGLPIRYLGKWEYSPDKIHSQSKTTLKGLFWSCNSKDKVLVYMLRANQ</sequence>
<dbReference type="EMBL" id="JBCLYO010000001">
    <property type="protein sequence ID" value="KAL0097147.1"/>
    <property type="molecule type" value="Genomic_DNA"/>
</dbReference>